<dbReference type="Gene3D" id="1.20.120.1600">
    <property type="match status" value="1"/>
</dbReference>
<dbReference type="InterPro" id="IPR006439">
    <property type="entry name" value="HAD-SF_hydro_IA"/>
</dbReference>
<dbReference type="NCBIfam" id="TIGR01549">
    <property type="entry name" value="HAD-SF-IA-v1"/>
    <property type="match status" value="1"/>
</dbReference>
<dbReference type="SFLD" id="SFLDS00003">
    <property type="entry name" value="Haloacid_Dehalogenase"/>
    <property type="match status" value="1"/>
</dbReference>
<dbReference type="InterPro" id="IPR050155">
    <property type="entry name" value="HAD-like_hydrolase_sf"/>
</dbReference>
<proteinExistence type="predicted"/>
<dbReference type="AlphaFoldDB" id="A0A0W8F5A1"/>
<dbReference type="EMBL" id="LNQE01001515">
    <property type="protein sequence ID" value="KUG16086.1"/>
    <property type="molecule type" value="Genomic_DNA"/>
</dbReference>
<evidence type="ECO:0000313" key="1">
    <source>
        <dbReference type="EMBL" id="KUG16086.1"/>
    </source>
</evidence>
<sequence length="212" mass="24348">MIRIISLDMDGTLVNSRFVDKVWMEGMPRLYAERTGLDYCAAREYVIGEYMKIGSDHLEWYDLKFWIDKFGLSIGKEELLELYEDEIEVYPEVEEVLELLSENYELVVTSNAAREFIDIELDGLQGYFREVFSATSDFREVKKSPLLYGAICAHLDARPFEVLHIGDHYSYDYESALDAGLDALFLDRRGERQGPEVIGDLREAVELIGGCA</sequence>
<dbReference type="GO" id="GO:0005829">
    <property type="term" value="C:cytosol"/>
    <property type="evidence" value="ECO:0007669"/>
    <property type="project" value="TreeGrafter"/>
</dbReference>
<name>A0A0W8F5A1_9ZZZZ</name>
<keyword evidence="1" id="KW-0378">Hydrolase</keyword>
<dbReference type="GO" id="GO:0006281">
    <property type="term" value="P:DNA repair"/>
    <property type="evidence" value="ECO:0007669"/>
    <property type="project" value="TreeGrafter"/>
</dbReference>
<dbReference type="PROSITE" id="PS01228">
    <property type="entry name" value="COF_1"/>
    <property type="match status" value="1"/>
</dbReference>
<dbReference type="GO" id="GO:0008967">
    <property type="term" value="F:phosphoglycolate phosphatase activity"/>
    <property type="evidence" value="ECO:0007669"/>
    <property type="project" value="TreeGrafter"/>
</dbReference>
<dbReference type="PANTHER" id="PTHR43434:SF3">
    <property type="entry name" value="GMP_IMP NUCLEOTIDASE YRFG"/>
    <property type="match status" value="1"/>
</dbReference>
<dbReference type="Gene3D" id="3.40.50.1000">
    <property type="entry name" value="HAD superfamily/HAD-like"/>
    <property type="match status" value="1"/>
</dbReference>
<dbReference type="Pfam" id="PF00702">
    <property type="entry name" value="Hydrolase"/>
    <property type="match status" value="1"/>
</dbReference>
<reference evidence="1" key="1">
    <citation type="journal article" date="2015" name="Proc. Natl. Acad. Sci. U.S.A.">
        <title>Networks of energetic and metabolic interactions define dynamics in microbial communities.</title>
        <authorList>
            <person name="Embree M."/>
            <person name="Liu J.K."/>
            <person name="Al-Bassam M.M."/>
            <person name="Zengler K."/>
        </authorList>
    </citation>
    <scope>NUCLEOTIDE SEQUENCE</scope>
</reference>
<comment type="caution">
    <text evidence="1">The sequence shown here is derived from an EMBL/GenBank/DDBJ whole genome shotgun (WGS) entry which is preliminary data.</text>
</comment>
<dbReference type="SFLD" id="SFLDG01129">
    <property type="entry name" value="C1.5:_HAD__Beta-PGM__Phosphata"/>
    <property type="match status" value="1"/>
</dbReference>
<dbReference type="InterPro" id="IPR036412">
    <property type="entry name" value="HAD-like_sf"/>
</dbReference>
<accession>A0A0W8F5A1</accession>
<organism evidence="1">
    <name type="scientific">hydrocarbon metagenome</name>
    <dbReference type="NCBI Taxonomy" id="938273"/>
    <lineage>
        <taxon>unclassified sequences</taxon>
        <taxon>metagenomes</taxon>
        <taxon>ecological metagenomes</taxon>
    </lineage>
</organism>
<dbReference type="SUPFAM" id="SSF56784">
    <property type="entry name" value="HAD-like"/>
    <property type="match status" value="1"/>
</dbReference>
<protein>
    <submittedName>
        <fullName evidence="1">Putative hydrolase</fullName>
    </submittedName>
</protein>
<dbReference type="PANTHER" id="PTHR43434">
    <property type="entry name" value="PHOSPHOGLYCOLATE PHOSPHATASE"/>
    <property type="match status" value="1"/>
</dbReference>
<gene>
    <name evidence="1" type="ORF">ASZ90_014251</name>
</gene>
<dbReference type="InterPro" id="IPR023214">
    <property type="entry name" value="HAD_sf"/>
</dbReference>